<evidence type="ECO:0000259" key="2">
    <source>
        <dbReference type="PROSITE" id="PS50125"/>
    </source>
</evidence>
<feature type="domain" description="Guanylate cyclase" evidence="2">
    <location>
        <begin position="223"/>
        <end position="357"/>
    </location>
</feature>
<dbReference type="RefSeq" id="WP_139163752.1">
    <property type="nucleotide sequence ID" value="NZ_FMVW01000007.1"/>
</dbReference>
<dbReference type="Gene3D" id="3.30.70.1230">
    <property type="entry name" value="Nucleotide cyclase"/>
    <property type="match status" value="1"/>
</dbReference>
<keyword evidence="4" id="KW-1185">Reference proteome</keyword>
<dbReference type="Proteomes" id="UP000199347">
    <property type="component" value="Unassembled WGS sequence"/>
</dbReference>
<protein>
    <submittedName>
        <fullName evidence="3">Adenylate cyclase</fullName>
    </submittedName>
</protein>
<dbReference type="GO" id="GO:0006171">
    <property type="term" value="P:cAMP biosynthetic process"/>
    <property type="evidence" value="ECO:0007669"/>
    <property type="project" value="TreeGrafter"/>
</dbReference>
<feature type="region of interest" description="Disordered" evidence="1">
    <location>
        <begin position="407"/>
        <end position="449"/>
    </location>
</feature>
<dbReference type="InterPro" id="IPR029787">
    <property type="entry name" value="Nucleotide_cyclase"/>
</dbReference>
<evidence type="ECO:0000313" key="4">
    <source>
        <dbReference type="Proteomes" id="UP000199347"/>
    </source>
</evidence>
<dbReference type="InterPro" id="IPR050697">
    <property type="entry name" value="Adenylyl/Guanylyl_Cyclase_3/4"/>
</dbReference>
<proteinExistence type="predicted"/>
<evidence type="ECO:0000256" key="1">
    <source>
        <dbReference type="SAM" id="MobiDB-lite"/>
    </source>
</evidence>
<sequence length="449" mass="49136">MSSSTLVDSVTSWLVEQAFGDPDPTELFQGMCDRIFGVGIPIGRAMVNWTTLHPLFQVEAVIWREGQEVAFEQIAYNPEPNHISEAWRQSPFKVLVESGSDVFRRALQGPEKLVDFPVLQEFADEGFTDYIAFAIDLAIPGTGLAHSRSGIIVSYCCTRPSGFSDGEIAALQRVTRRFALSGKVMILSRMANTIAETYLGHRAGPRVLGGQIHRGDGETVPAIILYSDLRNSTAFAERIPRADYIDLLNSYFDCIAASIEEEGGDILNFIGDAVIALFPLDCWSSETEAAQAASRAIEKGWQKLALLNEARIAAGEEPLDYGVGLTRGNVMFGNIGTASRLSFSVIGPIVNQVARVQAMTKVFGVPALAVQKVADHAPAHWTPLGEHTLRGFSEPVELYAWAGPTPHRLPEPIMETENPSEPPKKRPRRPRESAAEMDFLANRAVRAKG</sequence>
<dbReference type="Pfam" id="PF00211">
    <property type="entry name" value="Guanylate_cyc"/>
    <property type="match status" value="1"/>
</dbReference>
<dbReference type="PROSITE" id="PS50125">
    <property type="entry name" value="GUANYLATE_CYCLASE_2"/>
    <property type="match status" value="1"/>
</dbReference>
<dbReference type="AlphaFoldDB" id="A0A1G5NWY4"/>
<dbReference type="SUPFAM" id="SSF55073">
    <property type="entry name" value="Nucleotide cyclase"/>
    <property type="match status" value="1"/>
</dbReference>
<dbReference type="OrthoDB" id="4565346at2"/>
<dbReference type="CDD" id="cd07302">
    <property type="entry name" value="CHD"/>
    <property type="match status" value="1"/>
</dbReference>
<name>A0A1G5NWY4_AFIMA</name>
<dbReference type="PANTHER" id="PTHR43081">
    <property type="entry name" value="ADENYLATE CYCLASE, TERMINAL-DIFFERENTIATION SPECIFIC-RELATED"/>
    <property type="match status" value="1"/>
</dbReference>
<organism evidence="3 4">
    <name type="scientific">Afifella marina DSM 2698</name>
    <dbReference type="NCBI Taxonomy" id="1120955"/>
    <lineage>
        <taxon>Bacteria</taxon>
        <taxon>Pseudomonadati</taxon>
        <taxon>Pseudomonadota</taxon>
        <taxon>Alphaproteobacteria</taxon>
        <taxon>Hyphomicrobiales</taxon>
        <taxon>Afifellaceae</taxon>
        <taxon>Afifella</taxon>
    </lineage>
</organism>
<dbReference type="STRING" id="1120955.SAMN03080610_02820"/>
<dbReference type="InterPro" id="IPR001054">
    <property type="entry name" value="A/G_cyclase"/>
</dbReference>
<gene>
    <name evidence="3" type="ORF">SAMN03080610_02820</name>
</gene>
<dbReference type="EMBL" id="FMVW01000007">
    <property type="protein sequence ID" value="SCZ41855.1"/>
    <property type="molecule type" value="Genomic_DNA"/>
</dbReference>
<dbReference type="GO" id="GO:0035556">
    <property type="term" value="P:intracellular signal transduction"/>
    <property type="evidence" value="ECO:0007669"/>
    <property type="project" value="InterPro"/>
</dbReference>
<dbReference type="PANTHER" id="PTHR43081:SF11">
    <property type="entry name" value="BLR2264 PROTEIN"/>
    <property type="match status" value="1"/>
</dbReference>
<dbReference type="GO" id="GO:0004016">
    <property type="term" value="F:adenylate cyclase activity"/>
    <property type="evidence" value="ECO:0007669"/>
    <property type="project" value="UniProtKB-ARBA"/>
</dbReference>
<accession>A0A1G5NWY4</accession>
<reference evidence="3 4" key="1">
    <citation type="submission" date="2016-10" db="EMBL/GenBank/DDBJ databases">
        <authorList>
            <person name="de Groot N.N."/>
        </authorList>
    </citation>
    <scope>NUCLEOTIDE SEQUENCE [LARGE SCALE GENOMIC DNA]</scope>
    <source>
        <strain evidence="3 4">DSM 2698</strain>
    </source>
</reference>
<evidence type="ECO:0000313" key="3">
    <source>
        <dbReference type="EMBL" id="SCZ41855.1"/>
    </source>
</evidence>